<evidence type="ECO:0000313" key="2">
    <source>
        <dbReference type="EMBL" id="CAI0646540.1"/>
    </source>
</evidence>
<dbReference type="AlphaFoldDB" id="A0A9W4RS07"/>
<evidence type="ECO:0000256" key="1">
    <source>
        <dbReference type="SAM" id="MobiDB-lite"/>
    </source>
</evidence>
<dbReference type="Proteomes" id="UP001152533">
    <property type="component" value="Unassembled WGS sequence"/>
</dbReference>
<feature type="region of interest" description="Disordered" evidence="1">
    <location>
        <begin position="53"/>
        <end position="81"/>
    </location>
</feature>
<protein>
    <submittedName>
        <fullName evidence="2">Uncharacterized protein</fullName>
    </submittedName>
</protein>
<keyword evidence="3" id="KW-1185">Reference proteome</keyword>
<accession>A0A9W4RS07</accession>
<dbReference type="EMBL" id="CAMGZC010000339">
    <property type="protein sequence ID" value="CAI0646540.1"/>
    <property type="molecule type" value="Genomic_DNA"/>
</dbReference>
<reference evidence="2" key="1">
    <citation type="submission" date="2022-08" db="EMBL/GenBank/DDBJ databases">
        <authorList>
            <person name="Giroux E."/>
            <person name="Giroux E."/>
        </authorList>
    </citation>
    <scope>NUCLEOTIDE SEQUENCE</scope>
    <source>
        <strain evidence="2">H1091258</strain>
    </source>
</reference>
<proteinExistence type="predicted"/>
<organism evidence="2 3">
    <name type="scientific">Colletotrichum noveboracense</name>
    <dbReference type="NCBI Taxonomy" id="2664923"/>
    <lineage>
        <taxon>Eukaryota</taxon>
        <taxon>Fungi</taxon>
        <taxon>Dikarya</taxon>
        <taxon>Ascomycota</taxon>
        <taxon>Pezizomycotina</taxon>
        <taxon>Sordariomycetes</taxon>
        <taxon>Hypocreomycetidae</taxon>
        <taxon>Glomerellales</taxon>
        <taxon>Glomerellaceae</taxon>
        <taxon>Colletotrichum</taxon>
        <taxon>Colletotrichum gloeosporioides species complex</taxon>
    </lineage>
</organism>
<evidence type="ECO:0000313" key="3">
    <source>
        <dbReference type="Proteomes" id="UP001152533"/>
    </source>
</evidence>
<comment type="caution">
    <text evidence="2">The sequence shown here is derived from an EMBL/GenBank/DDBJ whole genome shotgun (WGS) entry which is preliminary data.</text>
</comment>
<sequence length="135" mass="14998">MSPYSSGGRAPNVSHFLRDLNTVKESSHEDNFTFEEDLAVFTNSSFFDFETGQQTDYQAQPAKPETETQAPSSAAAEDLTSPLGEFGNVDFSLPAAAPAHRQSLDLVAQNSLVLTRLMPWSHVKRLWHKGAFLYF</sequence>
<name>A0A9W4RS07_9PEZI</name>
<gene>
    <name evidence="2" type="ORF">CGXH109_LOCUS56103</name>
</gene>